<proteinExistence type="predicted"/>
<dbReference type="AlphaFoldDB" id="A0A5E4Z489"/>
<dbReference type="EMBL" id="CABPSE010000029">
    <property type="protein sequence ID" value="VVE55345.1"/>
    <property type="molecule type" value="Genomic_DNA"/>
</dbReference>
<name>A0A5E4Z489_9BURK</name>
<dbReference type="Proteomes" id="UP000383971">
    <property type="component" value="Unassembled WGS sequence"/>
</dbReference>
<gene>
    <name evidence="2" type="ORF">PCO31111_05035</name>
</gene>
<evidence type="ECO:0000313" key="2">
    <source>
        <dbReference type="EMBL" id="VVE55345.1"/>
    </source>
</evidence>
<sequence length="41" mass="4866">MEAVNVSPAEVRKTMWHTVLALVFLMVIWRVPDIITAVRWW</sequence>
<reference evidence="2 3" key="1">
    <citation type="submission" date="2019-08" db="EMBL/GenBank/DDBJ databases">
        <authorList>
            <person name="Peeters C."/>
        </authorList>
    </citation>
    <scope>NUCLEOTIDE SEQUENCE [LARGE SCALE GENOMIC DNA]</scope>
    <source>
        <strain evidence="2 3">LMG 31111</strain>
    </source>
</reference>
<keyword evidence="1" id="KW-0472">Membrane</keyword>
<keyword evidence="1" id="KW-1133">Transmembrane helix</keyword>
<evidence type="ECO:0000313" key="3">
    <source>
        <dbReference type="Proteomes" id="UP000383971"/>
    </source>
</evidence>
<feature type="transmembrane region" description="Helical" evidence="1">
    <location>
        <begin position="14"/>
        <end position="31"/>
    </location>
</feature>
<keyword evidence="3" id="KW-1185">Reference proteome</keyword>
<accession>A0A5E4Z489</accession>
<organism evidence="2 3">
    <name type="scientific">Pandoraea communis</name>
    <dbReference type="NCBI Taxonomy" id="2508297"/>
    <lineage>
        <taxon>Bacteria</taxon>
        <taxon>Pseudomonadati</taxon>
        <taxon>Pseudomonadota</taxon>
        <taxon>Betaproteobacteria</taxon>
        <taxon>Burkholderiales</taxon>
        <taxon>Burkholderiaceae</taxon>
        <taxon>Pandoraea</taxon>
    </lineage>
</organism>
<evidence type="ECO:0000256" key="1">
    <source>
        <dbReference type="SAM" id="Phobius"/>
    </source>
</evidence>
<protein>
    <submittedName>
        <fullName evidence="2">Uncharacterized protein</fullName>
    </submittedName>
</protein>
<keyword evidence="1" id="KW-0812">Transmembrane</keyword>